<dbReference type="InterPro" id="IPR000182">
    <property type="entry name" value="GNAT_dom"/>
</dbReference>
<evidence type="ECO:0000259" key="2">
    <source>
        <dbReference type="PROSITE" id="PS51186"/>
    </source>
</evidence>
<dbReference type="Pfam" id="PF00583">
    <property type="entry name" value="Acetyltransf_1"/>
    <property type="match status" value="1"/>
</dbReference>
<gene>
    <name evidence="3" type="ORF">ACFPEL_11890</name>
</gene>
<name>A0ABV9RID4_9PSEU</name>
<dbReference type="SUPFAM" id="SSF55729">
    <property type="entry name" value="Acyl-CoA N-acyltransferases (Nat)"/>
    <property type="match status" value="1"/>
</dbReference>
<dbReference type="RefSeq" id="WP_274187225.1">
    <property type="nucleotide sequence ID" value="NZ_BAABHN010000023.1"/>
</dbReference>
<evidence type="ECO:0000256" key="1">
    <source>
        <dbReference type="ARBA" id="ARBA00022679"/>
    </source>
</evidence>
<evidence type="ECO:0000313" key="3">
    <source>
        <dbReference type="EMBL" id="MFC4833106.1"/>
    </source>
</evidence>
<dbReference type="CDD" id="cd04301">
    <property type="entry name" value="NAT_SF"/>
    <property type="match status" value="1"/>
</dbReference>
<keyword evidence="1" id="KW-0808">Transferase</keyword>
<dbReference type="EMBL" id="JBHSIM010000023">
    <property type="protein sequence ID" value="MFC4833106.1"/>
    <property type="molecule type" value="Genomic_DNA"/>
</dbReference>
<dbReference type="InterPro" id="IPR016181">
    <property type="entry name" value="Acyl_CoA_acyltransferase"/>
</dbReference>
<dbReference type="PANTHER" id="PTHR13947">
    <property type="entry name" value="GNAT FAMILY N-ACETYLTRANSFERASE"/>
    <property type="match status" value="1"/>
</dbReference>
<organism evidence="3 4">
    <name type="scientific">Actinomycetospora chibensis</name>
    <dbReference type="NCBI Taxonomy" id="663606"/>
    <lineage>
        <taxon>Bacteria</taxon>
        <taxon>Bacillati</taxon>
        <taxon>Actinomycetota</taxon>
        <taxon>Actinomycetes</taxon>
        <taxon>Pseudonocardiales</taxon>
        <taxon>Pseudonocardiaceae</taxon>
        <taxon>Actinomycetospora</taxon>
    </lineage>
</organism>
<evidence type="ECO:0000313" key="4">
    <source>
        <dbReference type="Proteomes" id="UP001595909"/>
    </source>
</evidence>
<accession>A0ABV9RID4</accession>
<proteinExistence type="predicted"/>
<dbReference type="Gene3D" id="3.40.630.30">
    <property type="match status" value="1"/>
</dbReference>
<dbReference type="Proteomes" id="UP001595909">
    <property type="component" value="Unassembled WGS sequence"/>
</dbReference>
<comment type="caution">
    <text evidence="3">The sequence shown here is derived from an EMBL/GenBank/DDBJ whole genome shotgun (WGS) entry which is preliminary data.</text>
</comment>
<dbReference type="InterPro" id="IPR050769">
    <property type="entry name" value="NAT_camello-type"/>
</dbReference>
<feature type="domain" description="N-acetyltransferase" evidence="2">
    <location>
        <begin position="8"/>
        <end position="180"/>
    </location>
</feature>
<keyword evidence="4" id="KW-1185">Reference proteome</keyword>
<reference evidence="4" key="1">
    <citation type="journal article" date="2019" name="Int. J. Syst. Evol. Microbiol.">
        <title>The Global Catalogue of Microorganisms (GCM) 10K type strain sequencing project: providing services to taxonomists for standard genome sequencing and annotation.</title>
        <authorList>
            <consortium name="The Broad Institute Genomics Platform"/>
            <consortium name="The Broad Institute Genome Sequencing Center for Infectious Disease"/>
            <person name="Wu L."/>
            <person name="Ma J."/>
        </authorList>
    </citation>
    <scope>NUCLEOTIDE SEQUENCE [LARGE SCALE GENOMIC DNA]</scope>
    <source>
        <strain evidence="4">CCUG 50347</strain>
    </source>
</reference>
<dbReference type="PROSITE" id="PS51186">
    <property type="entry name" value="GNAT"/>
    <property type="match status" value="1"/>
</dbReference>
<dbReference type="PANTHER" id="PTHR13947:SF37">
    <property type="entry name" value="LD18367P"/>
    <property type="match status" value="1"/>
</dbReference>
<protein>
    <submittedName>
        <fullName evidence="3">GNAT family N-acetyltransferase</fullName>
    </submittedName>
</protein>
<sequence length="190" mass="20271">MTLAIAPPVVRAVRPEDLPAVARHMRGMLGRELGGYDPRLHADIDDLAGTYLGARGTHLLVCLAEGPDGPAVAGTASVRAGGPKPQFTPTWLARRYEGRRIGQICRVWVDPEHRRSGVGRLLATGAARWALDAGYDPVCLHTNASIPGALAFWSNFPGAVLVHDARPDPWSTVHFEIDPATFTAAADLAA</sequence>